<dbReference type="SMART" id="SM00054">
    <property type="entry name" value="EFh"/>
    <property type="match status" value="3"/>
</dbReference>
<dbReference type="CDD" id="cd00051">
    <property type="entry name" value="EFh"/>
    <property type="match status" value="1"/>
</dbReference>
<feature type="transmembrane region" description="Helical" evidence="2">
    <location>
        <begin position="30"/>
        <end position="50"/>
    </location>
</feature>
<reference evidence="4" key="1">
    <citation type="journal article" date="2020" name="Fungal Divers.">
        <title>Resolving the Mortierellaceae phylogeny through synthesis of multi-gene phylogenetics and phylogenomics.</title>
        <authorList>
            <person name="Vandepol N."/>
            <person name="Liber J."/>
            <person name="Desiro A."/>
            <person name="Na H."/>
            <person name="Kennedy M."/>
            <person name="Barry K."/>
            <person name="Grigoriev I.V."/>
            <person name="Miller A.N."/>
            <person name="O'Donnell K."/>
            <person name="Stajich J.E."/>
            <person name="Bonito G."/>
        </authorList>
    </citation>
    <scope>NUCLEOTIDE SEQUENCE</scope>
    <source>
        <strain evidence="4">CK1249</strain>
    </source>
</reference>
<proteinExistence type="predicted"/>
<evidence type="ECO:0000256" key="1">
    <source>
        <dbReference type="ARBA" id="ARBA00022837"/>
    </source>
</evidence>
<comment type="caution">
    <text evidence="4">The sequence shown here is derived from an EMBL/GenBank/DDBJ whole genome shotgun (WGS) entry which is preliminary data.</text>
</comment>
<dbReference type="OrthoDB" id="26525at2759"/>
<accession>A0A9P6IU22</accession>
<evidence type="ECO:0000256" key="2">
    <source>
        <dbReference type="SAM" id="Phobius"/>
    </source>
</evidence>
<sequence length="457" mass="52282">MNFLNIMNTTHPEVAKLPHYKHVEWDHPEVAFRMYISYISLFFDVAVLVYHFSTPFHPKFYVKTTRRRMLRLHIASGCLEILACVAAFYAEDPTYYAYAAATFAAIAHVPSTFYQIPTVLGIKAFLVPSLNMVTALHGYFALNLVLNPTSAYYLQSTYMTVHIYAWSRVFFALYYRFKLFEGHRFSAAMLTSGMLLVPTVLGLRGNVILLTVVVISDIFLRYSNNAEFWVSWTTEHPRELSSSPEKKVILEALITAAEVSNAVPLLATQSPKERYAHICATVMTANIRNLSPREKARVVFRAIDANQDNELSTTEFRDFLLTCGISQYEMEDKMMLQSLFNGQKTASFNDFCAWFTKNWIHSNTITIPRMPSTPRGQAKLVFDTLDSDSSGHLDVQELQHLLVSWGLPANEAEGYLKTLDKDESGHIDFQEFYHHMSTVWKFAVQSFVDEGKIRIEE</sequence>
<feature type="transmembrane region" description="Helical" evidence="2">
    <location>
        <begin position="125"/>
        <end position="146"/>
    </location>
</feature>
<dbReference type="PROSITE" id="PS00018">
    <property type="entry name" value="EF_HAND_1"/>
    <property type="match status" value="3"/>
</dbReference>
<dbReference type="AlphaFoldDB" id="A0A9P6IU22"/>
<keyword evidence="2" id="KW-0812">Transmembrane</keyword>
<feature type="transmembrane region" description="Helical" evidence="2">
    <location>
        <begin position="187"/>
        <end position="215"/>
    </location>
</feature>
<evidence type="ECO:0000313" key="5">
    <source>
        <dbReference type="Proteomes" id="UP000738359"/>
    </source>
</evidence>
<dbReference type="PROSITE" id="PS50222">
    <property type="entry name" value="EF_HAND_2"/>
    <property type="match status" value="3"/>
</dbReference>
<keyword evidence="2" id="KW-0472">Membrane</keyword>
<feature type="transmembrane region" description="Helical" evidence="2">
    <location>
        <begin position="95"/>
        <end position="113"/>
    </location>
</feature>
<dbReference type="Proteomes" id="UP000738359">
    <property type="component" value="Unassembled WGS sequence"/>
</dbReference>
<dbReference type="SUPFAM" id="SSF47473">
    <property type="entry name" value="EF-hand"/>
    <property type="match status" value="1"/>
</dbReference>
<feature type="transmembrane region" description="Helical" evidence="2">
    <location>
        <begin position="70"/>
        <end position="89"/>
    </location>
</feature>
<evidence type="ECO:0000259" key="3">
    <source>
        <dbReference type="PROSITE" id="PS50222"/>
    </source>
</evidence>
<dbReference type="InterPro" id="IPR011992">
    <property type="entry name" value="EF-hand-dom_pair"/>
</dbReference>
<keyword evidence="2" id="KW-1133">Transmembrane helix</keyword>
<protein>
    <recommendedName>
        <fullName evidence="3">EF-hand domain-containing protein</fullName>
    </recommendedName>
</protein>
<evidence type="ECO:0000313" key="4">
    <source>
        <dbReference type="EMBL" id="KAF9947813.1"/>
    </source>
</evidence>
<dbReference type="GO" id="GO:0005509">
    <property type="term" value="F:calcium ion binding"/>
    <property type="evidence" value="ECO:0007669"/>
    <property type="project" value="InterPro"/>
</dbReference>
<dbReference type="Pfam" id="PF13499">
    <property type="entry name" value="EF-hand_7"/>
    <property type="match status" value="1"/>
</dbReference>
<name>A0A9P6IU22_MORAP</name>
<dbReference type="InterPro" id="IPR018247">
    <property type="entry name" value="EF_Hand_1_Ca_BS"/>
</dbReference>
<gene>
    <name evidence="4" type="ORF">BGZ70_002495</name>
</gene>
<organism evidence="4 5">
    <name type="scientific">Mortierella alpina</name>
    <name type="common">Oleaginous fungus</name>
    <name type="synonym">Mortierella renispora</name>
    <dbReference type="NCBI Taxonomy" id="64518"/>
    <lineage>
        <taxon>Eukaryota</taxon>
        <taxon>Fungi</taxon>
        <taxon>Fungi incertae sedis</taxon>
        <taxon>Mucoromycota</taxon>
        <taxon>Mortierellomycotina</taxon>
        <taxon>Mortierellomycetes</taxon>
        <taxon>Mortierellales</taxon>
        <taxon>Mortierellaceae</taxon>
        <taxon>Mortierella</taxon>
    </lineage>
</organism>
<feature type="domain" description="EF-hand" evidence="3">
    <location>
        <begin position="291"/>
        <end position="326"/>
    </location>
</feature>
<keyword evidence="1" id="KW-0106">Calcium</keyword>
<dbReference type="Gene3D" id="1.10.238.10">
    <property type="entry name" value="EF-hand"/>
    <property type="match status" value="2"/>
</dbReference>
<keyword evidence="5" id="KW-1185">Reference proteome</keyword>
<feature type="transmembrane region" description="Helical" evidence="2">
    <location>
        <begin position="152"/>
        <end position="175"/>
    </location>
</feature>
<dbReference type="EMBL" id="JAAAHY010001607">
    <property type="protein sequence ID" value="KAF9947813.1"/>
    <property type="molecule type" value="Genomic_DNA"/>
</dbReference>
<feature type="domain" description="EF-hand" evidence="3">
    <location>
        <begin position="417"/>
        <end position="442"/>
    </location>
</feature>
<dbReference type="Pfam" id="PF13202">
    <property type="entry name" value="EF-hand_5"/>
    <property type="match status" value="1"/>
</dbReference>
<dbReference type="InterPro" id="IPR002048">
    <property type="entry name" value="EF_hand_dom"/>
</dbReference>
<feature type="domain" description="EF-hand" evidence="3">
    <location>
        <begin position="373"/>
        <end position="408"/>
    </location>
</feature>